<keyword evidence="2" id="KW-1185">Reference proteome</keyword>
<organism evidence="1 2">
    <name type="scientific">Corynebacterium crudilactis</name>
    <dbReference type="NCBI Taxonomy" id="1652495"/>
    <lineage>
        <taxon>Bacteria</taxon>
        <taxon>Bacillati</taxon>
        <taxon>Actinomycetota</taxon>
        <taxon>Actinomycetes</taxon>
        <taxon>Mycobacteriales</taxon>
        <taxon>Corynebacteriaceae</taxon>
        <taxon>Corynebacterium</taxon>
    </lineage>
</organism>
<dbReference type="AlphaFoldDB" id="A0A172QXT1"/>
<proteinExistence type="predicted"/>
<name>A0A172QXT1_9CORY</name>
<dbReference type="Gene3D" id="3.30.420.40">
    <property type="match status" value="2"/>
</dbReference>
<evidence type="ECO:0008006" key="3">
    <source>
        <dbReference type="Google" id="ProtNLM"/>
    </source>
</evidence>
<dbReference type="EMBL" id="CP015623">
    <property type="protein sequence ID" value="ANE05451.1"/>
    <property type="molecule type" value="Genomic_DNA"/>
</dbReference>
<reference evidence="1 2" key="1">
    <citation type="submission" date="2016-05" db="EMBL/GenBank/DDBJ databases">
        <title>Complete genome sequence of Corynebacterium crudilactis, a new Corynebacterium species isolated from raw cow's milk.</title>
        <authorList>
            <person name="Christian R."/>
            <person name="Zimmermann J."/>
            <person name="Lipski A."/>
            <person name="Kalinowski J."/>
        </authorList>
    </citation>
    <scope>NUCLEOTIDE SEQUENCE [LARGE SCALE GENOMIC DNA]</scope>
    <source>
        <strain evidence="1 2">JZ16</strain>
        <plasmid evidence="1 2">pCRULAC1</plasmid>
    </source>
</reference>
<dbReference type="KEGG" id="ccjz:ccrud_14010"/>
<dbReference type="Gene3D" id="3.90.640.10">
    <property type="entry name" value="Actin, Chain A, domain 4"/>
    <property type="match status" value="1"/>
</dbReference>
<dbReference type="SUPFAM" id="SSF53067">
    <property type="entry name" value="Actin-like ATPase domain"/>
    <property type="match status" value="2"/>
</dbReference>
<geneLocation type="plasmid" evidence="1 2">
    <name>pCRULAC1</name>
</geneLocation>
<protein>
    <recommendedName>
        <fullName evidence="3">Hsp70 family protein</fullName>
    </recommendedName>
</protein>
<evidence type="ECO:0000313" key="2">
    <source>
        <dbReference type="Proteomes" id="UP000076929"/>
    </source>
</evidence>
<accession>A0A172QXT1</accession>
<dbReference type="Proteomes" id="UP000076929">
    <property type="component" value="Plasmid pCRULAC1"/>
</dbReference>
<dbReference type="InterPro" id="IPR043129">
    <property type="entry name" value="ATPase_NBD"/>
</dbReference>
<dbReference type="RefSeq" id="WP_066570108.1">
    <property type="nucleotide sequence ID" value="NZ_CP015623.1"/>
</dbReference>
<gene>
    <name evidence="1" type="ORF">ccrud_14010</name>
</gene>
<sequence>MAHNLVLGIDLGTATIATALAETGEQPTPLPIINNQPHYPATLLVDTNGEIKRPDYTGDTTQHVTNLTTHLGQPPQIIANTPWGANALIEMAIRPAIDAATDEAGQRPTHIAAVVPTHWPDYITTAYTKALETTGLPVTTIGADEATAHAATLNSTTTGAVTCIDFGENKATLTMALPKENTHIPDIHRADPNGGRRHLDTELTTRIATHLDPTFTPTPQWETQAHTVGQQLRTKAHATTHPEDLIEITLPAPFSTINISAGQVSDLVEDLAALTLKRLTANPDITHIWNVDEDDNTPRSLLITGGFSTDKAVGTAIRTTIGAWRAHPNPQAIIATAAADLVESTLNA</sequence>
<evidence type="ECO:0000313" key="1">
    <source>
        <dbReference type="EMBL" id="ANE05451.1"/>
    </source>
</evidence>
<keyword evidence="1" id="KW-0614">Plasmid</keyword>